<dbReference type="OMA" id="PYWWALP"/>
<evidence type="ECO:0000313" key="2">
    <source>
        <dbReference type="Proteomes" id="UP000013827"/>
    </source>
</evidence>
<dbReference type="GeneID" id="17268620"/>
<organism evidence="1 2">
    <name type="scientific">Emiliania huxleyi (strain CCMP1516)</name>
    <dbReference type="NCBI Taxonomy" id="280463"/>
    <lineage>
        <taxon>Eukaryota</taxon>
        <taxon>Haptista</taxon>
        <taxon>Haptophyta</taxon>
        <taxon>Prymnesiophyceae</taxon>
        <taxon>Isochrysidales</taxon>
        <taxon>Noelaerhabdaceae</taxon>
        <taxon>Emiliania</taxon>
    </lineage>
</organism>
<dbReference type="HOGENOM" id="CLU_042215_1_0_1"/>
<keyword evidence="2" id="KW-1185">Reference proteome</keyword>
<evidence type="ECO:0000313" key="1">
    <source>
        <dbReference type="EnsemblProtists" id="EOD23073"/>
    </source>
</evidence>
<dbReference type="RefSeq" id="XP_005775502.1">
    <property type="nucleotide sequence ID" value="XM_005775445.1"/>
</dbReference>
<name>A0A0D3JHT8_EMIH1</name>
<dbReference type="KEGG" id="ehx:EMIHUDRAFT_53240"/>
<dbReference type="eggNOG" id="ENOG502QU5X">
    <property type="taxonomic scope" value="Eukaryota"/>
</dbReference>
<dbReference type="STRING" id="2903.R1CJL5"/>
<proteinExistence type="predicted"/>
<dbReference type="PANTHER" id="PTHR33835:SF2">
    <property type="entry name" value="LYSINE-TRNA LIGASE"/>
    <property type="match status" value="1"/>
</dbReference>
<dbReference type="PANTHER" id="PTHR33835">
    <property type="entry name" value="YALI0C07656P"/>
    <property type="match status" value="1"/>
</dbReference>
<dbReference type="EnsemblProtists" id="EOD23073">
    <property type="protein sequence ID" value="EOD23073"/>
    <property type="gene ID" value="EMIHUDRAFT_53240"/>
</dbReference>
<dbReference type="Pfam" id="PF14234">
    <property type="entry name" value="DUF4336"/>
    <property type="match status" value="1"/>
</dbReference>
<dbReference type="Proteomes" id="UP000013827">
    <property type="component" value="Unassembled WGS sequence"/>
</dbReference>
<reference evidence="2" key="1">
    <citation type="journal article" date="2013" name="Nature">
        <title>Pan genome of the phytoplankton Emiliania underpins its global distribution.</title>
        <authorList>
            <person name="Read B.A."/>
            <person name="Kegel J."/>
            <person name="Klute M.J."/>
            <person name="Kuo A."/>
            <person name="Lefebvre S.C."/>
            <person name="Maumus F."/>
            <person name="Mayer C."/>
            <person name="Miller J."/>
            <person name="Monier A."/>
            <person name="Salamov A."/>
            <person name="Young J."/>
            <person name="Aguilar M."/>
            <person name="Claverie J.M."/>
            <person name="Frickenhaus S."/>
            <person name="Gonzalez K."/>
            <person name="Herman E.K."/>
            <person name="Lin Y.C."/>
            <person name="Napier J."/>
            <person name="Ogata H."/>
            <person name="Sarno A.F."/>
            <person name="Shmutz J."/>
            <person name="Schroeder D."/>
            <person name="de Vargas C."/>
            <person name="Verret F."/>
            <person name="von Dassow P."/>
            <person name="Valentin K."/>
            <person name="Van de Peer Y."/>
            <person name="Wheeler G."/>
            <person name="Dacks J.B."/>
            <person name="Delwiche C.F."/>
            <person name="Dyhrman S.T."/>
            <person name="Glockner G."/>
            <person name="John U."/>
            <person name="Richards T."/>
            <person name="Worden A.Z."/>
            <person name="Zhang X."/>
            <person name="Grigoriev I.V."/>
            <person name="Allen A.E."/>
            <person name="Bidle K."/>
            <person name="Borodovsky M."/>
            <person name="Bowler C."/>
            <person name="Brownlee C."/>
            <person name="Cock J.M."/>
            <person name="Elias M."/>
            <person name="Gladyshev V.N."/>
            <person name="Groth M."/>
            <person name="Guda C."/>
            <person name="Hadaegh A."/>
            <person name="Iglesias-Rodriguez M.D."/>
            <person name="Jenkins J."/>
            <person name="Jones B.M."/>
            <person name="Lawson T."/>
            <person name="Leese F."/>
            <person name="Lindquist E."/>
            <person name="Lobanov A."/>
            <person name="Lomsadze A."/>
            <person name="Malik S.B."/>
            <person name="Marsh M.E."/>
            <person name="Mackinder L."/>
            <person name="Mock T."/>
            <person name="Mueller-Roeber B."/>
            <person name="Pagarete A."/>
            <person name="Parker M."/>
            <person name="Probert I."/>
            <person name="Quesneville H."/>
            <person name="Raines C."/>
            <person name="Rensing S.A."/>
            <person name="Riano-Pachon D.M."/>
            <person name="Richier S."/>
            <person name="Rokitta S."/>
            <person name="Shiraiwa Y."/>
            <person name="Soanes D.M."/>
            <person name="van der Giezen M."/>
            <person name="Wahlund T.M."/>
            <person name="Williams B."/>
            <person name="Wilson W."/>
            <person name="Wolfe G."/>
            <person name="Wurch L.L."/>
        </authorList>
    </citation>
    <scope>NUCLEOTIDE SEQUENCE</scope>
</reference>
<protein>
    <submittedName>
        <fullName evidence="1">Uncharacterized protein</fullName>
    </submittedName>
</protein>
<accession>A0A0D3JHT8</accession>
<dbReference type="InterPro" id="IPR025638">
    <property type="entry name" value="DUF4336"/>
</dbReference>
<dbReference type="PaxDb" id="2903-EOD23073"/>
<dbReference type="AlphaFoldDB" id="A0A0D3JHT8"/>
<reference evidence="1" key="2">
    <citation type="submission" date="2024-10" db="UniProtKB">
        <authorList>
            <consortium name="EnsemblProtists"/>
        </authorList>
    </citation>
    <scope>IDENTIFICATION</scope>
</reference>
<sequence>KRATVRRELVPGRIWSFEQQVQGLIYVHVPVRMTAVKLDAGGLLLYSAVAPTEERLVPCLQSTEPSVGAVRHILLPTVALEHKYFAGAFADARPDAQLWVASAQYSFPLDLPLDLQGISPRGGGAAEGGADASDRPEWAEQLPYKVLGPIAESVGAFQEVVLFDRPTGTLLVTDLVVGVPTAPPEVLRVNDDRALRFHSRDSPAEEAVATDEARAIGWKKICLFALYFQSSPLAVASPPDGSPAGAVRFFRSAFSAEVPAEARALGWNGFIAWSWKPDWRDAFEALRGGGSPLVPPIIQVAILNREPRRVLEFVRAVGAEFAFTQIVPCHFDAPVSATPKEWSEAFNFLR</sequence>